<dbReference type="InterPro" id="IPR046335">
    <property type="entry name" value="LacI/GalR-like_sensor"/>
</dbReference>
<keyword evidence="2" id="KW-0805">Transcription regulation</keyword>
<dbReference type="Pfam" id="PF00356">
    <property type="entry name" value="LacI"/>
    <property type="match status" value="1"/>
</dbReference>
<dbReference type="SMART" id="SM00354">
    <property type="entry name" value="HTH_LACI"/>
    <property type="match status" value="1"/>
</dbReference>
<sequence length="365" mass="39448">MTAETSSKSRVRHTAAKKVTLAHVAKAAGVSQATVSMVLNGREGVSFADETIAAVFAAAESLGYRGARRATGCANVPSVLVVAPNVTNPYYSTVIQAMQQAAALKGYATSIYTTYRSLESELAALRLARNMGMAGIIFAMLAHPEEVLEKADRKLPMVVIGDRRQDLNVDTVELNNYDAGSLIARHMHDLGHQHLAYISTTLDQANPIRMQRLQGLRDTFAQLCPQGSVLVKSRDISPETELENLQIEHIVGLELTRKCLDDKKITAFVAVNDMVAYGVIDAVRGAGFTIPGDYSVCGFDNIFPSGFAGVALTTVEHYMRDKGRNALEILHNKISGAASDRNITRVEYSHKLITRTSTAAPRAGG</sequence>
<name>A0A212KCC8_9BACT</name>
<evidence type="ECO:0000256" key="1">
    <source>
        <dbReference type="ARBA" id="ARBA00022491"/>
    </source>
</evidence>
<evidence type="ECO:0000259" key="5">
    <source>
        <dbReference type="PROSITE" id="PS50932"/>
    </source>
</evidence>
<dbReference type="Pfam" id="PF13377">
    <property type="entry name" value="Peripla_BP_3"/>
    <property type="match status" value="1"/>
</dbReference>
<dbReference type="GO" id="GO:0003700">
    <property type="term" value="F:DNA-binding transcription factor activity"/>
    <property type="evidence" value="ECO:0007669"/>
    <property type="project" value="TreeGrafter"/>
</dbReference>
<keyword evidence="4" id="KW-0804">Transcription</keyword>
<proteinExistence type="predicted"/>
<dbReference type="InterPro" id="IPR000843">
    <property type="entry name" value="HTH_LacI"/>
</dbReference>
<gene>
    <name evidence="6" type="ORF">KM92DES2_12680</name>
</gene>
<dbReference type="PANTHER" id="PTHR30146:SF148">
    <property type="entry name" value="HTH-TYPE TRANSCRIPTIONAL REPRESSOR PURR-RELATED"/>
    <property type="match status" value="1"/>
</dbReference>
<reference evidence="6" key="1">
    <citation type="submission" date="2016-04" db="EMBL/GenBank/DDBJ databases">
        <authorList>
            <person name="Evans L.H."/>
            <person name="Alamgir A."/>
            <person name="Owens N."/>
            <person name="Weber N.D."/>
            <person name="Virtaneva K."/>
            <person name="Barbian K."/>
            <person name="Babar A."/>
            <person name="Rosenke K."/>
        </authorList>
    </citation>
    <scope>NUCLEOTIDE SEQUENCE</scope>
    <source>
        <strain evidence="6">92-2</strain>
    </source>
</reference>
<dbReference type="CDD" id="cd06267">
    <property type="entry name" value="PBP1_LacI_sugar_binding-like"/>
    <property type="match status" value="1"/>
</dbReference>
<dbReference type="Gene3D" id="1.10.260.40">
    <property type="entry name" value="lambda repressor-like DNA-binding domains"/>
    <property type="match status" value="1"/>
</dbReference>
<dbReference type="Gene3D" id="3.40.50.2300">
    <property type="match status" value="2"/>
</dbReference>
<evidence type="ECO:0000256" key="3">
    <source>
        <dbReference type="ARBA" id="ARBA00023125"/>
    </source>
</evidence>
<protein>
    <submittedName>
        <fullName evidence="6">Transcriptional regulator, LacI family</fullName>
    </submittedName>
</protein>
<dbReference type="EMBL" id="FLUP01000001">
    <property type="protein sequence ID" value="SBW09340.1"/>
    <property type="molecule type" value="Genomic_DNA"/>
</dbReference>
<dbReference type="AlphaFoldDB" id="A0A212KCC8"/>
<dbReference type="SUPFAM" id="SSF47413">
    <property type="entry name" value="lambda repressor-like DNA-binding domains"/>
    <property type="match status" value="1"/>
</dbReference>
<dbReference type="InterPro" id="IPR028082">
    <property type="entry name" value="Peripla_BP_I"/>
</dbReference>
<dbReference type="InterPro" id="IPR010982">
    <property type="entry name" value="Lambda_DNA-bd_dom_sf"/>
</dbReference>
<evidence type="ECO:0000256" key="4">
    <source>
        <dbReference type="ARBA" id="ARBA00023163"/>
    </source>
</evidence>
<dbReference type="SUPFAM" id="SSF53822">
    <property type="entry name" value="Periplasmic binding protein-like I"/>
    <property type="match status" value="1"/>
</dbReference>
<dbReference type="GO" id="GO:0000976">
    <property type="term" value="F:transcription cis-regulatory region binding"/>
    <property type="evidence" value="ECO:0007669"/>
    <property type="project" value="TreeGrafter"/>
</dbReference>
<keyword evidence="3" id="KW-0238">DNA-binding</keyword>
<dbReference type="RefSeq" id="WP_192113890.1">
    <property type="nucleotide sequence ID" value="NZ_CABUEN010000006.1"/>
</dbReference>
<evidence type="ECO:0000313" key="6">
    <source>
        <dbReference type="EMBL" id="SBW09340.1"/>
    </source>
</evidence>
<dbReference type="PANTHER" id="PTHR30146">
    <property type="entry name" value="LACI-RELATED TRANSCRIPTIONAL REPRESSOR"/>
    <property type="match status" value="1"/>
</dbReference>
<evidence type="ECO:0000256" key="2">
    <source>
        <dbReference type="ARBA" id="ARBA00023015"/>
    </source>
</evidence>
<accession>A0A212KCC8</accession>
<dbReference type="CDD" id="cd01392">
    <property type="entry name" value="HTH_LacI"/>
    <property type="match status" value="1"/>
</dbReference>
<organism evidence="6">
    <name type="scientific">uncultured Desulfovibrio sp</name>
    <dbReference type="NCBI Taxonomy" id="167968"/>
    <lineage>
        <taxon>Bacteria</taxon>
        <taxon>Pseudomonadati</taxon>
        <taxon>Thermodesulfobacteriota</taxon>
        <taxon>Desulfovibrionia</taxon>
        <taxon>Desulfovibrionales</taxon>
        <taxon>Desulfovibrionaceae</taxon>
        <taxon>Desulfovibrio</taxon>
        <taxon>environmental samples</taxon>
    </lineage>
</organism>
<dbReference type="PROSITE" id="PS50932">
    <property type="entry name" value="HTH_LACI_2"/>
    <property type="match status" value="1"/>
</dbReference>
<feature type="domain" description="HTH lacI-type" evidence="5">
    <location>
        <begin position="19"/>
        <end position="75"/>
    </location>
</feature>
<keyword evidence="1" id="KW-0678">Repressor</keyword>